<reference evidence="1 2" key="1">
    <citation type="submission" date="2019-01" db="EMBL/GenBank/DDBJ databases">
        <title>Genome sequencing of the rare red list fungi Fomitopsis rosea.</title>
        <authorList>
            <person name="Buettner E."/>
            <person name="Kellner H."/>
        </authorList>
    </citation>
    <scope>NUCLEOTIDE SEQUENCE [LARGE SCALE GENOMIC DNA]</scope>
    <source>
        <strain evidence="1 2">DSM 105464</strain>
    </source>
</reference>
<comment type="caution">
    <text evidence="1">The sequence shown here is derived from an EMBL/GenBank/DDBJ whole genome shotgun (WGS) entry which is preliminary data.</text>
</comment>
<dbReference type="Proteomes" id="UP000298390">
    <property type="component" value="Unassembled WGS sequence"/>
</dbReference>
<dbReference type="AlphaFoldDB" id="A0A4Y9XWN8"/>
<evidence type="ECO:0000313" key="2">
    <source>
        <dbReference type="Proteomes" id="UP000298390"/>
    </source>
</evidence>
<evidence type="ECO:0000313" key="1">
    <source>
        <dbReference type="EMBL" id="TFY53797.1"/>
    </source>
</evidence>
<dbReference type="EMBL" id="SEKV01000775">
    <property type="protein sequence ID" value="TFY53797.1"/>
    <property type="molecule type" value="Genomic_DNA"/>
</dbReference>
<organism evidence="1 2">
    <name type="scientific">Rhodofomes roseus</name>
    <dbReference type="NCBI Taxonomy" id="34475"/>
    <lineage>
        <taxon>Eukaryota</taxon>
        <taxon>Fungi</taxon>
        <taxon>Dikarya</taxon>
        <taxon>Basidiomycota</taxon>
        <taxon>Agaricomycotina</taxon>
        <taxon>Agaricomycetes</taxon>
        <taxon>Polyporales</taxon>
        <taxon>Rhodofomes</taxon>
    </lineage>
</organism>
<protein>
    <submittedName>
        <fullName evidence="1">Uncharacterized protein</fullName>
    </submittedName>
</protein>
<accession>A0A4Y9XWN8</accession>
<sequence>MRSSSNSADGPVTAVGALTTKCRWPVKYRSTGWNGGIPLCGKDDRCVSLCDVDVVPLSEELNREATQ</sequence>
<name>A0A4Y9XWN8_9APHY</name>
<proteinExistence type="predicted"/>
<gene>
    <name evidence="1" type="ORF">EVJ58_g9245</name>
</gene>